<dbReference type="EC" id="2.7.11.1" evidence="1"/>
<evidence type="ECO:0000256" key="10">
    <source>
        <dbReference type="SAM" id="Phobius"/>
    </source>
</evidence>
<organism evidence="11 12">
    <name type="scientific">Onychostoma macrolepis</name>
    <dbReference type="NCBI Taxonomy" id="369639"/>
    <lineage>
        <taxon>Eukaryota</taxon>
        <taxon>Metazoa</taxon>
        <taxon>Chordata</taxon>
        <taxon>Craniata</taxon>
        <taxon>Vertebrata</taxon>
        <taxon>Euteleostomi</taxon>
        <taxon>Actinopterygii</taxon>
        <taxon>Neopterygii</taxon>
        <taxon>Teleostei</taxon>
        <taxon>Ostariophysi</taxon>
        <taxon>Cypriniformes</taxon>
        <taxon>Cyprinidae</taxon>
        <taxon>Acrossocheilinae</taxon>
        <taxon>Onychostoma</taxon>
    </lineage>
</organism>
<keyword evidence="3" id="KW-0808">Transferase</keyword>
<comment type="caution">
    <text evidence="11">The sequence shown here is derived from an EMBL/GenBank/DDBJ whole genome shotgun (WGS) entry which is preliminary data.</text>
</comment>
<feature type="transmembrane region" description="Helical" evidence="10">
    <location>
        <begin position="190"/>
        <end position="214"/>
    </location>
</feature>
<dbReference type="PROSITE" id="PS00107">
    <property type="entry name" value="PROTEIN_KINASE_ATP"/>
    <property type="match status" value="1"/>
</dbReference>
<dbReference type="GO" id="GO:0005737">
    <property type="term" value="C:cytoplasm"/>
    <property type="evidence" value="ECO:0007669"/>
    <property type="project" value="TreeGrafter"/>
</dbReference>
<reference evidence="11 12" key="1">
    <citation type="submission" date="2020-04" db="EMBL/GenBank/DDBJ databases">
        <title>Chromosome-level genome assembly of a cyprinid fish Onychostoma macrolepis by integration of Nanopore Sequencing, Bionano and Hi-C technology.</title>
        <authorList>
            <person name="Wang D."/>
        </authorList>
    </citation>
    <scope>NUCLEOTIDE SEQUENCE [LARGE SCALE GENOMIC DNA]</scope>
    <source>
        <strain evidence="11">SWU-2019</strain>
        <tissue evidence="11">Muscle</tissue>
    </source>
</reference>
<keyword evidence="4 9" id="KW-0547">Nucleotide-binding</keyword>
<dbReference type="GO" id="GO:0004674">
    <property type="term" value="F:protein serine/threonine kinase activity"/>
    <property type="evidence" value="ECO:0007669"/>
    <property type="project" value="UniProtKB-KW"/>
</dbReference>
<evidence type="ECO:0000256" key="9">
    <source>
        <dbReference type="PROSITE-ProRule" id="PRU10141"/>
    </source>
</evidence>
<comment type="catalytic activity">
    <reaction evidence="7">
        <text>L-threonyl-[protein] + ATP = O-phospho-L-threonyl-[protein] + ADP + H(+)</text>
        <dbReference type="Rhea" id="RHEA:46608"/>
        <dbReference type="Rhea" id="RHEA-COMP:11060"/>
        <dbReference type="Rhea" id="RHEA-COMP:11605"/>
        <dbReference type="ChEBI" id="CHEBI:15378"/>
        <dbReference type="ChEBI" id="CHEBI:30013"/>
        <dbReference type="ChEBI" id="CHEBI:30616"/>
        <dbReference type="ChEBI" id="CHEBI:61977"/>
        <dbReference type="ChEBI" id="CHEBI:456216"/>
        <dbReference type="EC" id="2.7.11.1"/>
    </reaction>
</comment>
<dbReference type="GO" id="GO:0005524">
    <property type="term" value="F:ATP binding"/>
    <property type="evidence" value="ECO:0007669"/>
    <property type="project" value="UniProtKB-UniRule"/>
</dbReference>
<dbReference type="InterPro" id="IPR017441">
    <property type="entry name" value="Protein_kinase_ATP_BS"/>
</dbReference>
<dbReference type="Proteomes" id="UP000579812">
    <property type="component" value="Unassembled WGS sequence"/>
</dbReference>
<dbReference type="SUPFAM" id="SSF56112">
    <property type="entry name" value="Protein kinase-like (PK-like)"/>
    <property type="match status" value="1"/>
</dbReference>
<evidence type="ECO:0000256" key="4">
    <source>
        <dbReference type="ARBA" id="ARBA00022741"/>
    </source>
</evidence>
<keyword evidence="5" id="KW-0418">Kinase</keyword>
<gene>
    <name evidence="11" type="ORF">G5714_015752</name>
</gene>
<evidence type="ECO:0000256" key="1">
    <source>
        <dbReference type="ARBA" id="ARBA00012513"/>
    </source>
</evidence>
<keyword evidence="10" id="KW-0812">Transmembrane</keyword>
<dbReference type="AlphaFoldDB" id="A0A7J6C6G1"/>
<dbReference type="GO" id="GO:0007346">
    <property type="term" value="P:regulation of mitotic cell cycle"/>
    <property type="evidence" value="ECO:0007669"/>
    <property type="project" value="TreeGrafter"/>
</dbReference>
<evidence type="ECO:0000256" key="5">
    <source>
        <dbReference type="ARBA" id="ARBA00022777"/>
    </source>
</evidence>
<dbReference type="PANTHER" id="PTHR22984">
    <property type="entry name" value="SERINE/THREONINE-PROTEIN KINASE PIM"/>
    <property type="match status" value="1"/>
</dbReference>
<evidence type="ECO:0000256" key="8">
    <source>
        <dbReference type="ARBA" id="ARBA00048679"/>
    </source>
</evidence>
<keyword evidence="12" id="KW-1185">Reference proteome</keyword>
<evidence type="ECO:0000256" key="2">
    <source>
        <dbReference type="ARBA" id="ARBA00022527"/>
    </source>
</evidence>
<dbReference type="Gene3D" id="3.30.200.20">
    <property type="entry name" value="Phosphorylase Kinase, domain 1"/>
    <property type="match status" value="1"/>
</dbReference>
<dbReference type="InterPro" id="IPR011009">
    <property type="entry name" value="Kinase-like_dom_sf"/>
</dbReference>
<evidence type="ECO:0000256" key="3">
    <source>
        <dbReference type="ARBA" id="ARBA00022679"/>
    </source>
</evidence>
<dbReference type="GO" id="GO:0043066">
    <property type="term" value="P:negative regulation of apoptotic process"/>
    <property type="evidence" value="ECO:0007669"/>
    <property type="project" value="TreeGrafter"/>
</dbReference>
<dbReference type="PANTHER" id="PTHR22984:SF11">
    <property type="entry name" value="AURORA KINASE-RELATED"/>
    <property type="match status" value="1"/>
</dbReference>
<feature type="binding site" evidence="9">
    <location>
        <position position="180"/>
    </location>
    <ligand>
        <name>ATP</name>
        <dbReference type="ChEBI" id="CHEBI:30616"/>
    </ligand>
</feature>
<evidence type="ECO:0000256" key="6">
    <source>
        <dbReference type="ARBA" id="ARBA00022840"/>
    </source>
</evidence>
<evidence type="ECO:0000256" key="7">
    <source>
        <dbReference type="ARBA" id="ARBA00047899"/>
    </source>
</evidence>
<accession>A0A7J6C6G1</accession>
<dbReference type="EMBL" id="JAAMOB010000016">
    <property type="protein sequence ID" value="KAF4102869.1"/>
    <property type="molecule type" value="Genomic_DNA"/>
</dbReference>
<comment type="catalytic activity">
    <reaction evidence="8">
        <text>L-seryl-[protein] + ATP = O-phospho-L-seryl-[protein] + ADP + H(+)</text>
        <dbReference type="Rhea" id="RHEA:17989"/>
        <dbReference type="Rhea" id="RHEA-COMP:9863"/>
        <dbReference type="Rhea" id="RHEA-COMP:11604"/>
        <dbReference type="ChEBI" id="CHEBI:15378"/>
        <dbReference type="ChEBI" id="CHEBI:29999"/>
        <dbReference type="ChEBI" id="CHEBI:30616"/>
        <dbReference type="ChEBI" id="CHEBI:83421"/>
        <dbReference type="ChEBI" id="CHEBI:456216"/>
        <dbReference type="EC" id="2.7.11.1"/>
    </reaction>
</comment>
<keyword evidence="2" id="KW-0723">Serine/threonine-protein kinase</keyword>
<proteinExistence type="predicted"/>
<dbReference type="InterPro" id="IPR051138">
    <property type="entry name" value="PIM_Ser/Thr_kinase"/>
</dbReference>
<keyword evidence="6 9" id="KW-0067">ATP-binding</keyword>
<sequence>MVLFSRLKKALKVERAHEPRPCVPLKLPPIPAENPPHRLHETPAGADVMDEERQEKNKKRFWRYRLLHFFSQRGKYNVAKAEKVNQSEAGSFLTLSDEIHDHQEAPASEVLPAIEEQLEQDLLQPQDIHTSVSSTEDEAKEPDNSHIFWRYEFGHKLGKGGYSCVHAGTRYKDGLKVAVKIADKTPNMPYIRVVSSLHSLYYCFSFTVYFLLAWSSQTPALRDWPDTHGQ</sequence>
<evidence type="ECO:0000313" key="12">
    <source>
        <dbReference type="Proteomes" id="UP000579812"/>
    </source>
</evidence>
<keyword evidence="10" id="KW-0472">Membrane</keyword>
<keyword evidence="10" id="KW-1133">Transmembrane helix</keyword>
<protein>
    <recommendedName>
        <fullName evidence="1">non-specific serine/threonine protein kinase</fullName>
        <ecNumber evidence="1">2.7.11.1</ecNumber>
    </recommendedName>
</protein>
<evidence type="ECO:0000313" key="11">
    <source>
        <dbReference type="EMBL" id="KAF4102869.1"/>
    </source>
</evidence>
<name>A0A7J6C6G1_9TELE</name>